<accession>L8JSY9</accession>
<protein>
    <recommendedName>
        <fullName evidence="2">eCIS core domain-containing protein</fullName>
    </recommendedName>
</protein>
<dbReference type="EMBL" id="AMZN01000027">
    <property type="protein sequence ID" value="ELR72091.1"/>
    <property type="molecule type" value="Genomic_DNA"/>
</dbReference>
<evidence type="ECO:0000256" key="1">
    <source>
        <dbReference type="SAM" id="MobiDB-lite"/>
    </source>
</evidence>
<evidence type="ECO:0000259" key="2">
    <source>
        <dbReference type="Pfam" id="PF13699"/>
    </source>
</evidence>
<dbReference type="RefSeq" id="WP_009579275.1">
    <property type="nucleotide sequence ID" value="NZ_AMZN01000027.1"/>
</dbReference>
<dbReference type="AlphaFoldDB" id="L8JSY9"/>
<dbReference type="OrthoDB" id="4317910at2"/>
<proteinExistence type="predicted"/>
<feature type="region of interest" description="Disordered" evidence="1">
    <location>
        <begin position="80"/>
        <end position="119"/>
    </location>
</feature>
<evidence type="ECO:0000313" key="3">
    <source>
        <dbReference type="EMBL" id="ELR72091.1"/>
    </source>
</evidence>
<sequence length="535" mass="59008">MAMLHLFTNRKKVIQSRLEIGQPNDKYEKEADAVADSVIKMAPVNSLQMKPVRQIPDLQMKCKECEEEEKLQMHADGNKIQMKPESGQAGTSEGFTSKLNRSMGAGQPLPKPVNSEMSHRMGSDFSHVRVHTDDNAIQMSREIGAQAFTYGSDIYFNKGKYAPDNSQGKWLLAHELTHVEQQKGLSTVNRKIQKASIAQFRSDLESISADHKTVIEELFKHPKFTPMVKFLKGCPAGTIDFQVKRIQQLVNGVLVDLFGGYSRPAASSTGRMTVNPKRPEHKSNPLEVVDTVVHEFIHAIIDLKAACSSSSNPFPLAANVQDAFSDPELGPLVAAEVASGGRDPFKRERVAHHHAAGVATASGGNIIEYMENNYGPSASRPETHYVDLNRQGLEFVTSIIGDIKTKHPKIGKETVSFDNVELMQAAGFLPIRSWLNNAQFSWSMGKFKDGVADKRKIDKSTFTEREYKTSAIQVVEFADKKVFNSNTAGGFGNIGGVWICYKKSRYTGKTLKTAVTGTKGAPPGGSTDYKIVHHL</sequence>
<dbReference type="InterPro" id="IPR025295">
    <property type="entry name" value="eCIS_core_dom"/>
</dbReference>
<dbReference type="STRING" id="1237149.C900_01833"/>
<dbReference type="PATRIC" id="fig|1237149.3.peg.1787"/>
<reference evidence="3 4" key="1">
    <citation type="submission" date="2012-12" db="EMBL/GenBank/DDBJ databases">
        <title>Genome assembly of Fulvivirga imtechensis AK7.</title>
        <authorList>
            <person name="Nupur N."/>
            <person name="Khatri I."/>
            <person name="Kumar R."/>
            <person name="Subramanian S."/>
            <person name="Pinnaka A."/>
        </authorList>
    </citation>
    <scope>NUCLEOTIDE SEQUENCE [LARGE SCALE GENOMIC DNA]</scope>
    <source>
        <strain evidence="3 4">AK7</strain>
    </source>
</reference>
<evidence type="ECO:0000313" key="4">
    <source>
        <dbReference type="Proteomes" id="UP000011135"/>
    </source>
</evidence>
<comment type="caution">
    <text evidence="3">The sequence shown here is derived from an EMBL/GenBank/DDBJ whole genome shotgun (WGS) entry which is preliminary data.</text>
</comment>
<dbReference type="eggNOG" id="COG1361">
    <property type="taxonomic scope" value="Bacteria"/>
</dbReference>
<feature type="domain" description="eCIS core" evidence="2">
    <location>
        <begin position="108"/>
        <end position="184"/>
    </location>
</feature>
<organism evidence="3 4">
    <name type="scientific">Fulvivirga imtechensis AK7</name>
    <dbReference type="NCBI Taxonomy" id="1237149"/>
    <lineage>
        <taxon>Bacteria</taxon>
        <taxon>Pseudomonadati</taxon>
        <taxon>Bacteroidota</taxon>
        <taxon>Cytophagia</taxon>
        <taxon>Cytophagales</taxon>
        <taxon>Fulvivirgaceae</taxon>
        <taxon>Fulvivirga</taxon>
    </lineage>
</organism>
<dbReference type="Proteomes" id="UP000011135">
    <property type="component" value="Unassembled WGS sequence"/>
</dbReference>
<keyword evidence="4" id="KW-1185">Reference proteome</keyword>
<dbReference type="Pfam" id="PF13699">
    <property type="entry name" value="eCIS_core"/>
    <property type="match status" value="1"/>
</dbReference>
<gene>
    <name evidence="3" type="ORF">C900_01833</name>
</gene>
<name>L8JSY9_9BACT</name>
<feature type="compositionally biased region" description="Polar residues" evidence="1">
    <location>
        <begin position="88"/>
        <end position="100"/>
    </location>
</feature>